<keyword evidence="1" id="KW-1133">Transmembrane helix</keyword>
<evidence type="ECO:0000256" key="1">
    <source>
        <dbReference type="SAM" id="Phobius"/>
    </source>
</evidence>
<sequence length="383" mass="44081">MKLICNTRICVCLFVLILIILTMCIFFFLPNRDNTLTPIEDDEDSSTELELDDIKIPEPVARQDNHYCRDTGELSESKNGNISVDFKNSFKNCGNPMEGCDHLDSNLDYMQSPMYCRCDHKCVEYGDCCVTVLREIKEINVDPVWRCVKLPNSEHGVRMISKCPAGSSNETVIDRERCENLYCDDDETLCSWLDIPVLHNETRDLYRNIYCARCHGVLDTELYKIHRTINCKKVGNWEEFKSRAAYYKGQLKWKGTAEVICEMEIPEFLPDSIQKFVPEVRFCPNPLVVNETCGICLENEENKLLYQLCHSYMQVVSVPVTPGETFGMLFKNAHCAKCNFPHLAKTKITRTGQCYRLPSRQRFFDESLNKQSEPSTTGSPTNE</sequence>
<keyword evidence="1" id="KW-0472">Membrane</keyword>
<gene>
    <name evidence="2" type="ORF">ODALV1_LOCUS17512</name>
</gene>
<keyword evidence="3" id="KW-1185">Reference proteome</keyword>
<proteinExistence type="predicted"/>
<dbReference type="PANTHER" id="PTHR45902">
    <property type="entry name" value="LATROPHILIN RECEPTOR-LIKE PROTEIN A"/>
    <property type="match status" value="1"/>
</dbReference>
<reference evidence="2 3" key="1">
    <citation type="submission" date="2024-08" db="EMBL/GenBank/DDBJ databases">
        <authorList>
            <person name="Cucini C."/>
            <person name="Frati F."/>
        </authorList>
    </citation>
    <scope>NUCLEOTIDE SEQUENCE [LARGE SCALE GENOMIC DNA]</scope>
</reference>
<protein>
    <recommendedName>
        <fullName evidence="4">SMB domain-containing protein</fullName>
    </recommendedName>
</protein>
<dbReference type="EMBL" id="CAXLJM020000053">
    <property type="protein sequence ID" value="CAL8117054.1"/>
    <property type="molecule type" value="Genomic_DNA"/>
</dbReference>
<organism evidence="2 3">
    <name type="scientific">Orchesella dallaii</name>
    <dbReference type="NCBI Taxonomy" id="48710"/>
    <lineage>
        <taxon>Eukaryota</taxon>
        <taxon>Metazoa</taxon>
        <taxon>Ecdysozoa</taxon>
        <taxon>Arthropoda</taxon>
        <taxon>Hexapoda</taxon>
        <taxon>Collembola</taxon>
        <taxon>Entomobryomorpha</taxon>
        <taxon>Entomobryoidea</taxon>
        <taxon>Orchesellidae</taxon>
        <taxon>Orchesellinae</taxon>
        <taxon>Orchesella</taxon>
    </lineage>
</organism>
<keyword evidence="1" id="KW-0812">Transmembrane</keyword>
<evidence type="ECO:0000313" key="2">
    <source>
        <dbReference type="EMBL" id="CAL8117054.1"/>
    </source>
</evidence>
<dbReference type="PANTHER" id="PTHR45902:SF1">
    <property type="entry name" value="LATROPHILIN RECEPTOR-LIKE PROTEIN A"/>
    <property type="match status" value="1"/>
</dbReference>
<comment type="caution">
    <text evidence="2">The sequence shown here is derived from an EMBL/GenBank/DDBJ whole genome shotgun (WGS) entry which is preliminary data.</text>
</comment>
<dbReference type="Proteomes" id="UP001642540">
    <property type="component" value="Unassembled WGS sequence"/>
</dbReference>
<name>A0ABP1R0Y3_9HEXA</name>
<dbReference type="InterPro" id="IPR053231">
    <property type="entry name" value="GPCR_LN-TM7"/>
</dbReference>
<feature type="transmembrane region" description="Helical" evidence="1">
    <location>
        <begin position="9"/>
        <end position="29"/>
    </location>
</feature>
<evidence type="ECO:0000313" key="3">
    <source>
        <dbReference type="Proteomes" id="UP001642540"/>
    </source>
</evidence>
<evidence type="ECO:0008006" key="4">
    <source>
        <dbReference type="Google" id="ProtNLM"/>
    </source>
</evidence>
<accession>A0ABP1R0Y3</accession>